<reference evidence="2 3" key="1">
    <citation type="submission" date="2020-07" db="EMBL/GenBank/DDBJ databases">
        <title>Sequencing the genomes of 1000 actinobacteria strains.</title>
        <authorList>
            <person name="Klenk H.-P."/>
        </authorList>
    </citation>
    <scope>NUCLEOTIDE SEQUENCE [LARGE SCALE GENOMIC DNA]</scope>
    <source>
        <strain evidence="2 3">DSM 23870</strain>
    </source>
</reference>
<proteinExistence type="predicted"/>
<feature type="transmembrane region" description="Helical" evidence="1">
    <location>
        <begin position="63"/>
        <end position="85"/>
    </location>
</feature>
<keyword evidence="1" id="KW-1133">Transmembrane helix</keyword>
<dbReference type="RefSeq" id="WP_218851017.1">
    <property type="nucleotide sequence ID" value="NZ_JACCBI010000001.1"/>
</dbReference>
<name>A0A852SLP7_9MICO</name>
<sequence length="108" mass="11780">MSDPETPQEPVDVTEVTEDEVVVRRAPRYGRFMLIGFVLGAITALVLTFAFPDNPDFDRGQVFGFLLLGFGAAGIALASLVALVLDRVFSKRSRSAIAEHEATHRSTD</sequence>
<keyword evidence="1" id="KW-0472">Membrane</keyword>
<comment type="caution">
    <text evidence="2">The sequence shown here is derived from an EMBL/GenBank/DDBJ whole genome shotgun (WGS) entry which is preliminary data.</text>
</comment>
<evidence type="ECO:0000313" key="2">
    <source>
        <dbReference type="EMBL" id="NYD68237.1"/>
    </source>
</evidence>
<dbReference type="Proteomes" id="UP000581087">
    <property type="component" value="Unassembled WGS sequence"/>
</dbReference>
<gene>
    <name evidence="2" type="ORF">BJ972_002756</name>
</gene>
<evidence type="ECO:0000256" key="1">
    <source>
        <dbReference type="SAM" id="Phobius"/>
    </source>
</evidence>
<accession>A0A852SLP7</accession>
<organism evidence="2 3">
    <name type="scientific">Agromyces atrinae</name>
    <dbReference type="NCBI Taxonomy" id="592376"/>
    <lineage>
        <taxon>Bacteria</taxon>
        <taxon>Bacillati</taxon>
        <taxon>Actinomycetota</taxon>
        <taxon>Actinomycetes</taxon>
        <taxon>Micrococcales</taxon>
        <taxon>Microbacteriaceae</taxon>
        <taxon>Agromyces</taxon>
    </lineage>
</organism>
<feature type="transmembrane region" description="Helical" evidence="1">
    <location>
        <begin position="32"/>
        <end position="51"/>
    </location>
</feature>
<evidence type="ECO:0000313" key="3">
    <source>
        <dbReference type="Proteomes" id="UP000581087"/>
    </source>
</evidence>
<dbReference type="EMBL" id="JACCBI010000001">
    <property type="protein sequence ID" value="NYD68237.1"/>
    <property type="molecule type" value="Genomic_DNA"/>
</dbReference>
<keyword evidence="1" id="KW-0812">Transmembrane</keyword>
<dbReference type="AlphaFoldDB" id="A0A852SLP7"/>
<protein>
    <submittedName>
        <fullName evidence="2">Xanthine/uracil permease</fullName>
    </submittedName>
</protein>